<gene>
    <name evidence="3" type="ORF">AUCHE_02_00970</name>
</gene>
<feature type="transmembrane region" description="Helical" evidence="1">
    <location>
        <begin position="373"/>
        <end position="392"/>
    </location>
</feature>
<feature type="domain" description="LssY-like C-terminal" evidence="2">
    <location>
        <begin position="87"/>
        <end position="276"/>
    </location>
</feature>
<evidence type="ECO:0000259" key="2">
    <source>
        <dbReference type="Pfam" id="PF14067"/>
    </source>
</evidence>
<keyword evidence="1" id="KW-0472">Membrane</keyword>
<feature type="transmembrane region" description="Helical" evidence="1">
    <location>
        <begin position="57"/>
        <end position="76"/>
    </location>
</feature>
<evidence type="ECO:0000313" key="3">
    <source>
        <dbReference type="EMBL" id="GAB76735.1"/>
    </source>
</evidence>
<sequence length="467" mass="51317">MTTPARKPVYDHVPEKVETYALRRFFALDLIENLFFGVTTFLTFVFAFLLLRQGLTRWVSIAYLLVFWAVLAYLALPRLHRVLTTLYVPDYFIGRSRTSDGLLGDPVNLALRGSAEQIHEAMTRAGWVLADPVNLASSARIVTASITRKSYPEAPVSPLMLFGSMQEFAYQQEVEGNPAQRHHVRFWPAPEGWLLPGGHHVDWLAAGTYDRSVGFSLFTLQVTHKIDRDIDIERDYIVDSIVYAVPEATVDIIEDFSTGYHCRNGGGDAVTTDGDLPIVQLGDLVVPGPTPAVDLNTEYGYTTAIPTNTTRAEAKKNRHDQLLTEVGRRPFSIVIAGIMTLLSLLGSVITAVIDISNFDAISEGLSPDEEGTAQIILTAIVIGTYLIMGSLAWSTFRGSKTARLFMLALLCLSLVGQLLQAFYGERPNWVTISPMSLDLATIYALTSLSARQWTSKSGPGSLAAAPS</sequence>
<feature type="transmembrane region" description="Helical" evidence="1">
    <location>
        <begin position="331"/>
        <end position="353"/>
    </location>
</feature>
<keyword evidence="4" id="KW-1185">Reference proteome</keyword>
<organism evidence="3 4">
    <name type="scientific">Austwickia chelonae NBRC 105200</name>
    <dbReference type="NCBI Taxonomy" id="1184607"/>
    <lineage>
        <taxon>Bacteria</taxon>
        <taxon>Bacillati</taxon>
        <taxon>Actinomycetota</taxon>
        <taxon>Actinomycetes</taxon>
        <taxon>Micrococcales</taxon>
        <taxon>Dermatophilaceae</taxon>
        <taxon>Austwickia</taxon>
    </lineage>
</organism>
<dbReference type="OrthoDB" id="3725455at2"/>
<evidence type="ECO:0000256" key="1">
    <source>
        <dbReference type="SAM" id="Phobius"/>
    </source>
</evidence>
<keyword evidence="1" id="KW-0812">Transmembrane</keyword>
<feature type="transmembrane region" description="Helical" evidence="1">
    <location>
        <begin position="404"/>
        <end position="423"/>
    </location>
</feature>
<dbReference type="Pfam" id="PF14067">
    <property type="entry name" value="LssY_C"/>
    <property type="match status" value="1"/>
</dbReference>
<protein>
    <recommendedName>
        <fullName evidence="2">LssY-like C-terminal domain-containing protein</fullName>
    </recommendedName>
</protein>
<evidence type="ECO:0000313" key="4">
    <source>
        <dbReference type="Proteomes" id="UP000008495"/>
    </source>
</evidence>
<accession>K6VMY2</accession>
<dbReference type="eggNOG" id="COG0671">
    <property type="taxonomic scope" value="Bacteria"/>
</dbReference>
<proteinExistence type="predicted"/>
<comment type="caution">
    <text evidence="3">The sequence shown here is derived from an EMBL/GenBank/DDBJ whole genome shotgun (WGS) entry which is preliminary data.</text>
</comment>
<dbReference type="RefSeq" id="WP_006501486.1">
    <property type="nucleotide sequence ID" value="NZ_BAGZ01000002.1"/>
</dbReference>
<feature type="transmembrane region" description="Helical" evidence="1">
    <location>
        <begin position="30"/>
        <end position="51"/>
    </location>
</feature>
<dbReference type="AlphaFoldDB" id="K6VMY2"/>
<name>K6VMY2_9MICO</name>
<dbReference type="EMBL" id="BAGZ01000002">
    <property type="protein sequence ID" value="GAB76735.1"/>
    <property type="molecule type" value="Genomic_DNA"/>
</dbReference>
<dbReference type="STRING" id="100225.SAMN05421595_1868"/>
<dbReference type="Proteomes" id="UP000008495">
    <property type="component" value="Unassembled WGS sequence"/>
</dbReference>
<keyword evidence="1" id="KW-1133">Transmembrane helix</keyword>
<dbReference type="InterPro" id="IPR025902">
    <property type="entry name" value="LssY-like-C_dom"/>
</dbReference>
<reference evidence="3 4" key="1">
    <citation type="submission" date="2012-08" db="EMBL/GenBank/DDBJ databases">
        <title>Whole genome shotgun sequence of Austwickia chelonae NBRC 105200.</title>
        <authorList>
            <person name="Yoshida I."/>
            <person name="Hosoyama A."/>
            <person name="Tsuchikane K."/>
            <person name="Katsumata H."/>
            <person name="Ando Y."/>
            <person name="Ohji S."/>
            <person name="Hamada M."/>
            <person name="Tamura T."/>
            <person name="Yamazoe A."/>
            <person name="Yamazaki S."/>
            <person name="Fujita N."/>
        </authorList>
    </citation>
    <scope>NUCLEOTIDE SEQUENCE [LARGE SCALE GENOMIC DNA]</scope>
    <source>
        <strain evidence="3 4">NBRC 105200</strain>
    </source>
</reference>